<dbReference type="Gene3D" id="1.10.600.10">
    <property type="entry name" value="Farnesyl Diphosphate Synthase"/>
    <property type="match status" value="1"/>
</dbReference>
<comment type="cofactor">
    <cofactor evidence="1">
        <name>Mg(2+)</name>
        <dbReference type="ChEBI" id="CHEBI:18420"/>
    </cofactor>
</comment>
<dbReference type="InterPro" id="IPR044844">
    <property type="entry name" value="Trans_IPPS_euk-type"/>
</dbReference>
<dbReference type="InterPro" id="IPR008949">
    <property type="entry name" value="Isoprenoid_synthase_dom_sf"/>
</dbReference>
<keyword evidence="6" id="KW-0414">Isoprene biosynthesis</keyword>
<dbReference type="Gene3D" id="3.90.79.10">
    <property type="entry name" value="Nucleoside Triphosphate Pyrophosphohydrolase"/>
    <property type="match status" value="1"/>
</dbReference>
<comment type="caution">
    <text evidence="10">The sequence shown here is derived from an EMBL/GenBank/DDBJ whole genome shotgun (WGS) entry which is preliminary data.</text>
</comment>
<dbReference type="PROSITE" id="PS51462">
    <property type="entry name" value="NUDIX"/>
    <property type="match status" value="1"/>
</dbReference>
<dbReference type="InterPro" id="IPR011876">
    <property type="entry name" value="IsopentenylPP_isomerase_typ1"/>
</dbReference>
<dbReference type="Pfam" id="PF00494">
    <property type="entry name" value="SQS_PSY"/>
    <property type="match status" value="1"/>
</dbReference>
<dbReference type="CDD" id="cd02885">
    <property type="entry name" value="NUDIX_IPP_Isomerase"/>
    <property type="match status" value="1"/>
</dbReference>
<dbReference type="SUPFAM" id="SSF55811">
    <property type="entry name" value="Nudix"/>
    <property type="match status" value="1"/>
</dbReference>
<dbReference type="GO" id="GO:0008299">
    <property type="term" value="P:isoprenoid biosynthetic process"/>
    <property type="evidence" value="ECO:0007669"/>
    <property type="project" value="UniProtKB-KW"/>
</dbReference>
<comment type="pathway">
    <text evidence="2">Isoprenoid biosynthesis; dimethylallyl diphosphate biosynthesis; dimethylallyl diphosphate from isopentenyl diphosphate: step 1/1.</text>
</comment>
<dbReference type="EMBL" id="JALLPJ020000679">
    <property type="protein sequence ID" value="KAL3785742.1"/>
    <property type="molecule type" value="Genomic_DNA"/>
</dbReference>
<dbReference type="InterPro" id="IPR033904">
    <property type="entry name" value="Trans_IPPS_HH"/>
</dbReference>
<name>A0ABD3PCR6_9STRA</name>
<evidence type="ECO:0000256" key="4">
    <source>
        <dbReference type="ARBA" id="ARBA00007579"/>
    </source>
</evidence>
<dbReference type="GO" id="GO:0016853">
    <property type="term" value="F:isomerase activity"/>
    <property type="evidence" value="ECO:0007669"/>
    <property type="project" value="UniProtKB-KW"/>
</dbReference>
<keyword evidence="11" id="KW-1185">Reference proteome</keyword>
<dbReference type="FunFam" id="1.10.600.10:FF:000023">
    <property type="entry name" value="Squalene synthase"/>
    <property type="match status" value="1"/>
</dbReference>
<evidence type="ECO:0000259" key="9">
    <source>
        <dbReference type="PROSITE" id="PS51462"/>
    </source>
</evidence>
<evidence type="ECO:0000256" key="6">
    <source>
        <dbReference type="ARBA" id="ARBA00023229"/>
    </source>
</evidence>
<dbReference type="NCBIfam" id="TIGR01559">
    <property type="entry name" value="squal_synth"/>
    <property type="match status" value="1"/>
</dbReference>
<dbReference type="NCBIfam" id="TIGR02150">
    <property type="entry name" value="IPP_isom_1"/>
    <property type="match status" value="1"/>
</dbReference>
<dbReference type="InterPro" id="IPR000086">
    <property type="entry name" value="NUDIX_hydrolase_dom"/>
</dbReference>
<dbReference type="CDD" id="cd00683">
    <property type="entry name" value="Trans_IPPS_HH"/>
    <property type="match status" value="1"/>
</dbReference>
<feature type="region of interest" description="Disordered" evidence="8">
    <location>
        <begin position="276"/>
        <end position="296"/>
    </location>
</feature>
<dbReference type="InterPro" id="IPR002060">
    <property type="entry name" value="Squ/phyt_synthse"/>
</dbReference>
<evidence type="ECO:0000256" key="1">
    <source>
        <dbReference type="ARBA" id="ARBA00001946"/>
    </source>
</evidence>
<dbReference type="Pfam" id="PF00293">
    <property type="entry name" value="NUDIX"/>
    <property type="match status" value="1"/>
</dbReference>
<protein>
    <recommendedName>
        <fullName evidence="9">Nudix hydrolase domain-containing protein</fullName>
    </recommendedName>
</protein>
<dbReference type="SFLD" id="SFLDS00005">
    <property type="entry name" value="Isoprenoid_Synthase_Type_I"/>
    <property type="match status" value="1"/>
</dbReference>
<sequence length="776" mass="86486">MTQSITQQWDSSLSQTAYMAADTVLVLSPTDIVIGSESKHASHQFTPSQPRGVLHRAFSVFLFDQSTSELLLQKRASTKITFPNVWTNTCCSHPLHGMEPNEVDGPEDVKDGSVRGVKYAAIRKLEQELGIDGEMFKVGDFKFLTRLHYWAGDTVTHGKSSPWGEHEIDYVLFLTVPNKESLTLSPHPEEVDDVKWVTQSELLEMFKDKSLLFSPWFRLIVHKWMVGQTGKEGWWTDLKKTMNTNEFCDYENIYRFDPPEEHMGGGGNAGPLFVKENGEVDGNDDRNGDASKKQGAYGKLKTHKESKLTQLLHVDEVFSAISLLYINPLKSNLDSDFVKNTFNSDDLAFCDEILCKVSRSFAAVIRQLPPTLLVDVLIFYLVLRALDTVEDDMTFFASNEEKVKVLQSFHKTALLDPKWTMMGCGEGDERRLLEEFPKCHSVYAALPEASRRVISDITQRMATGMAEFVDKDLGQGTVDVNQYNRYCHFVAGLVGEGLSRLFSVSGLEESSLATELYLSDQMGLFLQKTNIIRDYLEDYVDGRAFWPQSVWKKYSLSGDLGYFAKPSSADASTAGLNCLNELVTDALELVPDCLAYLSKLRCSEVFRFCAIPQVMAIATLDKCYHNPNVYTGVVKIRKGMSCLLINSTTNVLGVHGIFYKFAKSIMKKAEAVRRGGFHDPSFDRTIKACQTIMELTEAEAKKASSRGALVNGAILVASVAAGCLTYSSPGVSKTSALTTATLASFGMYSFFQMGVKKIFRDSSSLLLPASRISKKD</sequence>
<reference evidence="10 11" key="1">
    <citation type="submission" date="2024-10" db="EMBL/GenBank/DDBJ databases">
        <title>Updated reference genomes for cyclostephanoid diatoms.</title>
        <authorList>
            <person name="Roberts W.R."/>
            <person name="Alverson A.J."/>
        </authorList>
    </citation>
    <scope>NUCLEOTIDE SEQUENCE [LARGE SCALE GENOMIC DNA]</scope>
    <source>
        <strain evidence="10 11">AJA010-31</strain>
    </source>
</reference>
<feature type="compositionally biased region" description="Basic and acidic residues" evidence="8">
    <location>
        <begin position="283"/>
        <end position="292"/>
    </location>
</feature>
<evidence type="ECO:0000256" key="7">
    <source>
        <dbReference type="ARBA" id="ARBA00023235"/>
    </source>
</evidence>
<evidence type="ECO:0000313" key="11">
    <source>
        <dbReference type="Proteomes" id="UP001530400"/>
    </source>
</evidence>
<evidence type="ECO:0000256" key="8">
    <source>
        <dbReference type="SAM" id="MobiDB-lite"/>
    </source>
</evidence>
<evidence type="ECO:0000256" key="5">
    <source>
        <dbReference type="ARBA" id="ARBA00022679"/>
    </source>
</evidence>
<evidence type="ECO:0000256" key="3">
    <source>
        <dbReference type="ARBA" id="ARBA00006251"/>
    </source>
</evidence>
<evidence type="ECO:0000256" key="2">
    <source>
        <dbReference type="ARBA" id="ARBA00004826"/>
    </source>
</evidence>
<evidence type="ECO:0000313" key="10">
    <source>
        <dbReference type="EMBL" id="KAL3785742.1"/>
    </source>
</evidence>
<dbReference type="SFLD" id="SFLDG01018">
    <property type="entry name" value="Squalene/Phytoene_Synthase_Lik"/>
    <property type="match status" value="1"/>
</dbReference>
<dbReference type="SUPFAM" id="SSF48576">
    <property type="entry name" value="Terpenoid synthases"/>
    <property type="match status" value="1"/>
</dbReference>
<keyword evidence="7" id="KW-0413">Isomerase</keyword>
<proteinExistence type="inferred from homology"/>
<dbReference type="AlphaFoldDB" id="A0ABD3PCR6"/>
<gene>
    <name evidence="10" type="ORF">ACHAWO_009528</name>
</gene>
<dbReference type="InterPro" id="IPR015797">
    <property type="entry name" value="NUDIX_hydrolase-like_dom_sf"/>
</dbReference>
<dbReference type="InterPro" id="IPR019845">
    <property type="entry name" value="Squalene/phytoene_synthase_CS"/>
</dbReference>
<dbReference type="PANTHER" id="PTHR11626:SF2">
    <property type="entry name" value="SQUALENE SYNTHASE"/>
    <property type="match status" value="1"/>
</dbReference>
<feature type="domain" description="Nudix hydrolase" evidence="9">
    <location>
        <begin position="53"/>
        <end position="219"/>
    </location>
</feature>
<keyword evidence="5" id="KW-0808">Transferase</keyword>
<dbReference type="GO" id="GO:0051996">
    <property type="term" value="F:squalene synthase [NAD(P)H] activity"/>
    <property type="evidence" value="ECO:0007669"/>
    <property type="project" value="UniProtKB-ARBA"/>
</dbReference>
<comment type="similarity">
    <text evidence="3">Belongs to the phytoene/squalene synthase family.</text>
</comment>
<dbReference type="PROSITE" id="PS01044">
    <property type="entry name" value="SQUALEN_PHYTOEN_SYN_1"/>
    <property type="match status" value="1"/>
</dbReference>
<comment type="similarity">
    <text evidence="4">Belongs to the IPP isomerase type 1 family.</text>
</comment>
<dbReference type="PANTHER" id="PTHR11626">
    <property type="entry name" value="FARNESYL-DIPHOSPHATE FARNESYLTRANSFERASE"/>
    <property type="match status" value="1"/>
</dbReference>
<dbReference type="InterPro" id="IPR006449">
    <property type="entry name" value="Squal_synth-like"/>
</dbReference>
<accession>A0ABD3PCR6</accession>
<dbReference type="PROSITE" id="PS01045">
    <property type="entry name" value="SQUALEN_PHYTOEN_SYN_2"/>
    <property type="match status" value="1"/>
</dbReference>
<organism evidence="10 11">
    <name type="scientific">Cyclotella atomus</name>
    <dbReference type="NCBI Taxonomy" id="382360"/>
    <lineage>
        <taxon>Eukaryota</taxon>
        <taxon>Sar</taxon>
        <taxon>Stramenopiles</taxon>
        <taxon>Ochrophyta</taxon>
        <taxon>Bacillariophyta</taxon>
        <taxon>Coscinodiscophyceae</taxon>
        <taxon>Thalassiosirophycidae</taxon>
        <taxon>Stephanodiscales</taxon>
        <taxon>Stephanodiscaceae</taxon>
        <taxon>Cyclotella</taxon>
    </lineage>
</organism>
<dbReference type="Proteomes" id="UP001530400">
    <property type="component" value="Unassembled WGS sequence"/>
</dbReference>